<reference evidence="2" key="1">
    <citation type="journal article" date="2021" name="PeerJ">
        <title>Extensive microbial diversity within the chicken gut microbiome revealed by metagenomics and culture.</title>
        <authorList>
            <person name="Gilroy R."/>
            <person name="Ravi A."/>
            <person name="Getino M."/>
            <person name="Pursley I."/>
            <person name="Horton D.L."/>
            <person name="Alikhan N.F."/>
            <person name="Baker D."/>
            <person name="Gharbi K."/>
            <person name="Hall N."/>
            <person name="Watson M."/>
            <person name="Adriaenssens E.M."/>
            <person name="Foster-Nyarko E."/>
            <person name="Jarju S."/>
            <person name="Secka A."/>
            <person name="Antonio M."/>
            <person name="Oren A."/>
            <person name="Chaudhuri R.R."/>
            <person name="La Ragione R."/>
            <person name="Hildebrand F."/>
            <person name="Pallen M.J."/>
        </authorList>
    </citation>
    <scope>NUCLEOTIDE SEQUENCE</scope>
    <source>
        <strain evidence="2">CHK185-1770</strain>
    </source>
</reference>
<dbReference type="InterPro" id="IPR050378">
    <property type="entry name" value="Metallo-dep_Hydrolases_sf"/>
</dbReference>
<evidence type="ECO:0000313" key="2">
    <source>
        <dbReference type="EMBL" id="HJB98618.1"/>
    </source>
</evidence>
<proteinExistence type="predicted"/>
<dbReference type="Gene3D" id="3.20.20.140">
    <property type="entry name" value="Metal-dependent hydrolases"/>
    <property type="match status" value="1"/>
</dbReference>
<accession>A0A9D2MVX3</accession>
<dbReference type="InterPro" id="IPR023100">
    <property type="entry name" value="D-aminoacylase_insert_dom_sf"/>
</dbReference>
<feature type="domain" description="Amidohydrolase 3" evidence="1">
    <location>
        <begin position="43"/>
        <end position="95"/>
    </location>
</feature>
<dbReference type="PANTHER" id="PTHR11647">
    <property type="entry name" value="HYDRANTOINASE/DIHYDROPYRIMIDINASE FAMILY MEMBER"/>
    <property type="match status" value="1"/>
</dbReference>
<dbReference type="Proteomes" id="UP000826793">
    <property type="component" value="Unassembled WGS sequence"/>
</dbReference>
<dbReference type="InterPro" id="IPR013108">
    <property type="entry name" value="Amidohydro_3"/>
</dbReference>
<organism evidence="2 3">
    <name type="scientific">Candidatus Acutalibacter pullicola</name>
    <dbReference type="NCBI Taxonomy" id="2838417"/>
    <lineage>
        <taxon>Bacteria</taxon>
        <taxon>Bacillati</taxon>
        <taxon>Bacillota</taxon>
        <taxon>Clostridia</taxon>
        <taxon>Eubacteriales</taxon>
        <taxon>Acutalibacteraceae</taxon>
        <taxon>Acutalibacter</taxon>
    </lineage>
</organism>
<dbReference type="InterPro" id="IPR032466">
    <property type="entry name" value="Metal_Hydrolase"/>
</dbReference>
<evidence type="ECO:0000313" key="3">
    <source>
        <dbReference type="Proteomes" id="UP000826793"/>
    </source>
</evidence>
<evidence type="ECO:0000259" key="1">
    <source>
        <dbReference type="Pfam" id="PF07969"/>
    </source>
</evidence>
<gene>
    <name evidence="2" type="ORF">H9710_08580</name>
</gene>
<dbReference type="SUPFAM" id="SSF51556">
    <property type="entry name" value="Metallo-dependent hydrolases"/>
    <property type="match status" value="1"/>
</dbReference>
<dbReference type="GO" id="GO:0016811">
    <property type="term" value="F:hydrolase activity, acting on carbon-nitrogen (but not peptide) bonds, in linear amides"/>
    <property type="evidence" value="ECO:0007669"/>
    <property type="project" value="InterPro"/>
</dbReference>
<name>A0A9D2MVX3_9FIRM</name>
<dbReference type="EMBL" id="DWXG01000071">
    <property type="protein sequence ID" value="HJB98618.1"/>
    <property type="molecule type" value="Genomic_DNA"/>
</dbReference>
<dbReference type="AlphaFoldDB" id="A0A9D2MVX3"/>
<dbReference type="Gene3D" id="3.30.1490.130">
    <property type="entry name" value="D-aminoacylase. Domain 3"/>
    <property type="match status" value="1"/>
</dbReference>
<dbReference type="SUPFAM" id="SSF51338">
    <property type="entry name" value="Composite domain of metallo-dependent hydrolases"/>
    <property type="match status" value="2"/>
</dbReference>
<comment type="caution">
    <text evidence="2">The sequence shown here is derived from an EMBL/GenBank/DDBJ whole genome shotgun (WGS) entry which is preliminary data.</text>
</comment>
<protein>
    <submittedName>
        <fullName evidence="2">Amidohydrolase family protein</fullName>
    </submittedName>
</protein>
<dbReference type="InterPro" id="IPR011059">
    <property type="entry name" value="Metal-dep_hydrolase_composite"/>
</dbReference>
<dbReference type="Gene3D" id="2.30.40.10">
    <property type="entry name" value="Urease, subunit C, domain 1"/>
    <property type="match status" value="1"/>
</dbReference>
<dbReference type="Pfam" id="PF07969">
    <property type="entry name" value="Amidohydro_3"/>
    <property type="match status" value="2"/>
</dbReference>
<reference evidence="2" key="2">
    <citation type="submission" date="2021-04" db="EMBL/GenBank/DDBJ databases">
        <authorList>
            <person name="Gilroy R."/>
        </authorList>
    </citation>
    <scope>NUCLEOTIDE SEQUENCE</scope>
    <source>
        <strain evidence="2">CHK185-1770</strain>
    </source>
</reference>
<feature type="domain" description="Amidohydrolase 3" evidence="1">
    <location>
        <begin position="423"/>
        <end position="511"/>
    </location>
</feature>
<dbReference type="PANTHER" id="PTHR11647:SF1">
    <property type="entry name" value="COLLAPSIN RESPONSE MEDIATOR PROTEIN"/>
    <property type="match status" value="1"/>
</dbReference>
<sequence>MIHVKNVRIVDGTGSPSFLGELLWEGDALLEVSSAPLGDLDAQEIDGEGRVACPGFIDAHRHCDLAALYDPDFGKVELAQGITTAVMGNCGLAPAPCTSALREELYDFLAPCLGDAPPDSFFPKVSDFMEALKKGKFPLNLGVLGATGAMTTASKGFGDVPFDRASRTQAEAYVRDAMEAGALGLSCGIMYTPECYSTLEDFAFLARVAGEYGGYLTSHIRGEGNSLAASVQEVVEIGRRAGVGVNVSHFKVTGLQNFGAGLERAIAVLEQARAQGQDVTADAYPYPAGSTTILSLVPPTVLEAAGGDTLGFLTTERGCRLLEQEVQKDFPHWDNMVYSIGWDRIRISSVIEERDRPLSGLSFAQAARQEGLSEAELFCRLLADNGSRVGVILMSMDPADVDRVLTLPYVSVISDSLYGGGDMPHPRLYGSFPKFLREYVREKGLLSLEEAVAKMTALPARRLGLGDRGVLAPGKKADVLLFDPASFTDRATFSEPKQLSAGLWKVFVNGREPEQLPGQVVSRS</sequence>